<organism evidence="2 3">
    <name type="scientific">Chenopodium quinoa</name>
    <name type="common">Quinoa</name>
    <dbReference type="NCBI Taxonomy" id="63459"/>
    <lineage>
        <taxon>Eukaryota</taxon>
        <taxon>Viridiplantae</taxon>
        <taxon>Streptophyta</taxon>
        <taxon>Embryophyta</taxon>
        <taxon>Tracheophyta</taxon>
        <taxon>Spermatophyta</taxon>
        <taxon>Magnoliopsida</taxon>
        <taxon>eudicotyledons</taxon>
        <taxon>Gunneridae</taxon>
        <taxon>Pentapetalae</taxon>
        <taxon>Caryophyllales</taxon>
        <taxon>Chenopodiaceae</taxon>
        <taxon>Chenopodioideae</taxon>
        <taxon>Atripliceae</taxon>
        <taxon>Chenopodium</taxon>
    </lineage>
</organism>
<dbReference type="Gramene" id="AUR62033718-RA">
    <property type="protein sequence ID" value="AUR62033718-RA:cds"/>
    <property type="gene ID" value="AUR62033718"/>
</dbReference>
<keyword evidence="3" id="KW-1185">Reference proteome</keyword>
<sequence length="231" mass="25529">MATSSKPPIIDPFDNGYRASIILSVSIFPISAMDMKVVLFNPGLAVAKVTVVEDDFPISKRKEKMEQGLVDSSLRRIYSVAKILFLGFPAGIGFSYFDTTSDLISHGDKRTGFCIVCMQMAFKFFYAQLLKSVSPALIQLSCSSRCLACSPCFVEFQGKKRRRSRRSKIISEKFSSTVLKCFQSSELHKYLELCPSVAVGIGGGFDLLVLFMVIGAVSAVVWRLLRPSCCL</sequence>
<proteinExistence type="predicted"/>
<reference evidence="2" key="2">
    <citation type="submission" date="2021-03" db="UniProtKB">
        <authorList>
            <consortium name="EnsemblPlants"/>
        </authorList>
    </citation>
    <scope>IDENTIFICATION</scope>
</reference>
<evidence type="ECO:0000313" key="3">
    <source>
        <dbReference type="Proteomes" id="UP000596660"/>
    </source>
</evidence>
<evidence type="ECO:0000313" key="2">
    <source>
        <dbReference type="EnsemblPlants" id="AUR62033718-RA:cds"/>
    </source>
</evidence>
<name>A0A803MR17_CHEQI</name>
<dbReference type="EnsemblPlants" id="AUR62033718-RA">
    <property type="protein sequence ID" value="AUR62033718-RA:cds"/>
    <property type="gene ID" value="AUR62033718"/>
</dbReference>
<reference evidence="2" key="1">
    <citation type="journal article" date="2017" name="Nature">
        <title>The genome of Chenopodium quinoa.</title>
        <authorList>
            <person name="Jarvis D.E."/>
            <person name="Ho Y.S."/>
            <person name="Lightfoot D.J."/>
            <person name="Schmoeckel S.M."/>
            <person name="Li B."/>
            <person name="Borm T.J.A."/>
            <person name="Ohyanagi H."/>
            <person name="Mineta K."/>
            <person name="Michell C.T."/>
            <person name="Saber N."/>
            <person name="Kharbatia N.M."/>
            <person name="Rupper R.R."/>
            <person name="Sharp A.R."/>
            <person name="Dally N."/>
            <person name="Boughton B.A."/>
            <person name="Woo Y.H."/>
            <person name="Gao G."/>
            <person name="Schijlen E.G.W.M."/>
            <person name="Guo X."/>
            <person name="Momin A.A."/>
            <person name="Negrao S."/>
            <person name="Al-Babili S."/>
            <person name="Gehring C."/>
            <person name="Roessner U."/>
            <person name="Jung C."/>
            <person name="Murphy K."/>
            <person name="Arold S.T."/>
            <person name="Gojobori T."/>
            <person name="van der Linden C.G."/>
            <person name="van Loo E.N."/>
            <person name="Jellen E.N."/>
            <person name="Maughan P.J."/>
            <person name="Tester M."/>
        </authorList>
    </citation>
    <scope>NUCLEOTIDE SEQUENCE [LARGE SCALE GENOMIC DNA]</scope>
    <source>
        <strain evidence="2">cv. PI 614886</strain>
    </source>
</reference>
<protein>
    <submittedName>
        <fullName evidence="2">Uncharacterized protein</fullName>
    </submittedName>
</protein>
<keyword evidence="1" id="KW-1133">Transmembrane helix</keyword>
<keyword evidence="1" id="KW-0812">Transmembrane</keyword>
<accession>A0A803MR17</accession>
<dbReference type="AlphaFoldDB" id="A0A803MR17"/>
<feature type="transmembrane region" description="Helical" evidence="1">
    <location>
        <begin position="197"/>
        <end position="225"/>
    </location>
</feature>
<dbReference type="Proteomes" id="UP000596660">
    <property type="component" value="Unplaced"/>
</dbReference>
<evidence type="ECO:0000256" key="1">
    <source>
        <dbReference type="SAM" id="Phobius"/>
    </source>
</evidence>
<keyword evidence="1" id="KW-0472">Membrane</keyword>